<dbReference type="EMBL" id="QXQB01000002">
    <property type="protein sequence ID" value="RJX39747.1"/>
    <property type="molecule type" value="Genomic_DNA"/>
</dbReference>
<dbReference type="Proteomes" id="UP000267798">
    <property type="component" value="Unassembled WGS sequence"/>
</dbReference>
<dbReference type="InterPro" id="IPR016032">
    <property type="entry name" value="Sig_transdc_resp-reg_C-effctor"/>
</dbReference>
<evidence type="ECO:0000313" key="5">
    <source>
        <dbReference type="Proteomes" id="UP000267798"/>
    </source>
</evidence>
<dbReference type="PRINTS" id="PR00038">
    <property type="entry name" value="HTHLUXR"/>
</dbReference>
<dbReference type="SMART" id="SM00421">
    <property type="entry name" value="HTH_LUXR"/>
    <property type="match status" value="1"/>
</dbReference>
<keyword evidence="4" id="KW-0238">DNA-binding</keyword>
<feature type="domain" description="HTH luxR-type" evidence="3">
    <location>
        <begin position="135"/>
        <end position="200"/>
    </location>
</feature>
<dbReference type="PROSITE" id="PS50043">
    <property type="entry name" value="HTH_LUXR_2"/>
    <property type="match status" value="1"/>
</dbReference>
<dbReference type="AlphaFoldDB" id="A0A3A6PFH5"/>
<accession>A0A3A6PFH5</accession>
<dbReference type="InterPro" id="IPR036388">
    <property type="entry name" value="WH-like_DNA-bd_sf"/>
</dbReference>
<evidence type="ECO:0000256" key="2">
    <source>
        <dbReference type="ARBA" id="ARBA00023163"/>
    </source>
</evidence>
<dbReference type="GO" id="GO:0006355">
    <property type="term" value="P:regulation of DNA-templated transcription"/>
    <property type="evidence" value="ECO:0007669"/>
    <property type="project" value="InterPro"/>
</dbReference>
<dbReference type="RefSeq" id="WP_120109479.1">
    <property type="nucleotide sequence ID" value="NZ_QXQB01000002.1"/>
</dbReference>
<gene>
    <name evidence="4" type="ORF">D3P09_10120</name>
</gene>
<evidence type="ECO:0000313" key="4">
    <source>
        <dbReference type="EMBL" id="RJX39747.1"/>
    </source>
</evidence>
<dbReference type="SUPFAM" id="SSF46894">
    <property type="entry name" value="C-terminal effector domain of the bipartite response regulators"/>
    <property type="match status" value="1"/>
</dbReference>
<evidence type="ECO:0000256" key="1">
    <source>
        <dbReference type="ARBA" id="ARBA00023015"/>
    </source>
</evidence>
<sequence>MMEDLNNKMNLLLRKISSIHDQSSIFSDSIFVITNTKLDVIYEYAPNMFSESANLDNLMKEKESAFSLSLTQETLTYRIKEDSKHSSIAIPIIINKKIEGLFGMFIMYNNLLGLVSLIELLSKIISMQFSNSSNKSNVFSQLTENEKTLLNHLYLGKRDDQIASEMIISKATVRSYINKLFDRFNVRNRVELARIFNELKNKGEFE</sequence>
<keyword evidence="5" id="KW-1185">Reference proteome</keyword>
<keyword evidence="2" id="KW-0804">Transcription</keyword>
<protein>
    <submittedName>
        <fullName evidence="4">DNA-binding response regulator</fullName>
    </submittedName>
</protein>
<dbReference type="GO" id="GO:0003677">
    <property type="term" value="F:DNA binding"/>
    <property type="evidence" value="ECO:0007669"/>
    <property type="project" value="UniProtKB-KW"/>
</dbReference>
<comment type="caution">
    <text evidence="4">The sequence shown here is derived from an EMBL/GenBank/DDBJ whole genome shotgun (WGS) entry which is preliminary data.</text>
</comment>
<evidence type="ECO:0000259" key="3">
    <source>
        <dbReference type="PROSITE" id="PS50043"/>
    </source>
</evidence>
<dbReference type="InterPro" id="IPR000792">
    <property type="entry name" value="Tscrpt_reg_LuxR_C"/>
</dbReference>
<dbReference type="Gene3D" id="1.10.10.10">
    <property type="entry name" value="Winged helix-like DNA-binding domain superfamily/Winged helix DNA-binding domain"/>
    <property type="match status" value="1"/>
</dbReference>
<dbReference type="Pfam" id="PF00196">
    <property type="entry name" value="GerE"/>
    <property type="match status" value="1"/>
</dbReference>
<keyword evidence="1" id="KW-0805">Transcription regulation</keyword>
<dbReference type="OrthoDB" id="8874570at2"/>
<name>A0A3A6PFH5_9BACL</name>
<proteinExistence type="predicted"/>
<reference evidence="4 5" key="1">
    <citation type="submission" date="2018-09" db="EMBL/GenBank/DDBJ databases">
        <title>Paenibacillus aracenensis nov. sp. isolated from a cave in southern Spain.</title>
        <authorList>
            <person name="Jurado V."/>
            <person name="Gutierrez-Patricio S."/>
            <person name="Gonzalez-Pimentel J.L."/>
            <person name="Miller A.Z."/>
            <person name="Laiz L."/>
            <person name="Saiz-Jimenez C."/>
        </authorList>
    </citation>
    <scope>NUCLEOTIDE SEQUENCE [LARGE SCALE GENOMIC DNA]</scope>
    <source>
        <strain evidence="4 5">JCM 19203</strain>
    </source>
</reference>
<organism evidence="4 5">
    <name type="scientific">Paenibacillus pinisoli</name>
    <dbReference type="NCBI Taxonomy" id="1276110"/>
    <lineage>
        <taxon>Bacteria</taxon>
        <taxon>Bacillati</taxon>
        <taxon>Bacillota</taxon>
        <taxon>Bacilli</taxon>
        <taxon>Bacillales</taxon>
        <taxon>Paenibacillaceae</taxon>
        <taxon>Paenibacillus</taxon>
    </lineage>
</organism>